<dbReference type="GO" id="GO:0075512">
    <property type="term" value="P:clathrin-dependent endocytosis of virus by host cell"/>
    <property type="evidence" value="ECO:0007669"/>
    <property type="project" value="UniProtKB-UniRule"/>
</dbReference>
<evidence type="ECO:0000256" key="32">
    <source>
        <dbReference type="HAMAP-Rule" id="MF_04083"/>
    </source>
</evidence>
<feature type="short sequence motif" description="YXXL motif; contains endocytosis signal" evidence="32">
    <location>
        <begin position="705"/>
        <end position="708"/>
    </location>
</feature>
<evidence type="ECO:0000256" key="7">
    <source>
        <dbReference type="ARBA" id="ARBA00022506"/>
    </source>
</evidence>
<dbReference type="GO" id="GO:0016020">
    <property type="term" value="C:membrane"/>
    <property type="evidence" value="ECO:0007669"/>
    <property type="project" value="UniProtKB-UniRule"/>
</dbReference>
<dbReference type="GO" id="GO:0005198">
    <property type="term" value="F:structural molecule activity"/>
    <property type="evidence" value="ECO:0007669"/>
    <property type="project" value="UniProtKB-UniRule"/>
</dbReference>
<evidence type="ECO:0000256" key="18">
    <source>
        <dbReference type="ARBA" id="ARBA00022844"/>
    </source>
</evidence>
<comment type="PTM">
    <text evidence="32">Palmitoylation of the transmembrane protein and of Env polyprotein (prior to its proteolytic cleavage) is essential for their association with host cell membrane lipid rafts. Palmitoylation is therefore required for envelope trafficking to classical lipid rafts, but not for viral replication.</text>
</comment>
<feature type="region of interest" description="MPER; binding to GalCer" evidence="32">
    <location>
        <begin position="655"/>
        <end position="676"/>
    </location>
</feature>
<comment type="domain">
    <text evidence="32">The CD4-binding region is targeted by the antibody b12.</text>
</comment>
<keyword evidence="29 32" id="KW-0899">Viral immunoevasion</keyword>
<dbReference type="GO" id="GO:0019082">
    <property type="term" value="P:viral protein processing"/>
    <property type="evidence" value="ECO:0007669"/>
    <property type="project" value="UniProtKB-UniRule"/>
</dbReference>
<dbReference type="InterPro" id="IPR037527">
    <property type="entry name" value="Gp160"/>
</dbReference>
<evidence type="ECO:0000259" key="34">
    <source>
        <dbReference type="Pfam" id="PF00516"/>
    </source>
</evidence>
<evidence type="ECO:0000256" key="33">
    <source>
        <dbReference type="RuleBase" id="RU363095"/>
    </source>
</evidence>
<keyword evidence="18 32" id="KW-0946">Virion</keyword>
<evidence type="ECO:0000256" key="22">
    <source>
        <dbReference type="ARBA" id="ARBA00022989"/>
    </source>
</evidence>
<evidence type="ECO:0000256" key="20">
    <source>
        <dbReference type="ARBA" id="ARBA00022879"/>
    </source>
</evidence>
<dbReference type="GO" id="GO:0019031">
    <property type="term" value="C:viral envelope"/>
    <property type="evidence" value="ECO:0007669"/>
    <property type="project" value="UniProtKB-KW"/>
</dbReference>
<dbReference type="GO" id="GO:0052031">
    <property type="term" value="P:symbiont-mediated perturbation of host defense response"/>
    <property type="evidence" value="ECO:0007669"/>
    <property type="project" value="UniProtKB-UniRule"/>
</dbReference>
<keyword evidence="13 32" id="KW-0165">Cleavage on pair of basic residues</keyword>
<evidence type="ECO:0000256" key="6">
    <source>
        <dbReference type="ARBA" id="ARBA00004650"/>
    </source>
</evidence>
<keyword evidence="21 32" id="KW-1164">Virus endocytosis by host</keyword>
<comment type="PTM">
    <text evidence="32">Specific enzymatic cleavages in vivo yield mature proteins. Envelope glycoproteins are synthesized as a inactive precursor that is heavily N-glycosylated and processed likely by host cell furin in the Golgi to yield the mature SU and TM proteins. The cleavage site between SU and TM requires the minimal sequence [KR]-X-[KR]-R. About 2 of the 9 disulfide bonds of gp41 are reduced by P4HB/PDI, following binding to CD4 receptor.</text>
</comment>
<comment type="domain">
    <text evidence="32">The membrane proximal external region (MPER) present in gp41 is a tryptophan-rich region recognized by the antibodies 2F5, Z13, and 4E10. MPER seems to play a role in fusion.</text>
</comment>
<dbReference type="InterPro" id="IPR000777">
    <property type="entry name" value="HIV1_Gp120"/>
</dbReference>
<evidence type="ECO:0000256" key="29">
    <source>
        <dbReference type="ARBA" id="ARBA00023280"/>
    </source>
</evidence>
<evidence type="ECO:0000259" key="35">
    <source>
        <dbReference type="Pfam" id="PF00517"/>
    </source>
</evidence>
<feature type="region of interest" description="Immunosuppression" evidence="32">
    <location>
        <begin position="567"/>
        <end position="585"/>
    </location>
</feature>
<feature type="transmembrane region" description="Helical" evidence="33">
    <location>
        <begin position="12"/>
        <end position="31"/>
    </location>
</feature>
<evidence type="ECO:0000256" key="2">
    <source>
        <dbReference type="ARBA" id="ARBA00004433"/>
    </source>
</evidence>
<comment type="function">
    <text evidence="32">Envelope glycoprotein gp160: Oligomerizes in the host endoplasmic reticulum into predominantly trimers. In a second time, gp160 transits in the host Golgi, where glycosylation is completed. The precursor is then proteolytically cleaved in the trans-Golgi and thereby activated by cellular furin or furin-like proteases to produce gp120 and gp41.</text>
</comment>
<keyword evidence="11 32" id="KW-0945">Host-virus interaction</keyword>
<dbReference type="GO" id="GO:0039654">
    <property type="term" value="P:fusion of virus membrane with host endosome membrane"/>
    <property type="evidence" value="ECO:0007669"/>
    <property type="project" value="UniProtKB-UniRule"/>
</dbReference>
<evidence type="ECO:0000256" key="12">
    <source>
        <dbReference type="ARBA" id="ARBA00022595"/>
    </source>
</evidence>
<comment type="domain">
    <text evidence="32 33">The 17 amino acids long immunosuppressive region is present in many retroviral envelope proteins. Synthetic peptides derived from this relatively conserved sequence inhibit immune function in vitro and in vivo.</text>
</comment>
<evidence type="ECO:0000256" key="17">
    <source>
        <dbReference type="ARBA" id="ARBA00022804"/>
    </source>
</evidence>
<evidence type="ECO:0000256" key="8">
    <source>
        <dbReference type="ARBA" id="ARBA00022510"/>
    </source>
</evidence>
<gene>
    <name evidence="32 36" type="primary">env</name>
</gene>
<keyword evidence="27 32" id="KW-1015">Disulfide bond</keyword>
<evidence type="ECO:0000256" key="26">
    <source>
        <dbReference type="ARBA" id="ARBA00023139"/>
    </source>
</evidence>
<feature type="disulfide bond" evidence="32">
    <location>
        <begin position="217"/>
        <end position="246"/>
    </location>
</feature>
<evidence type="ECO:0000256" key="10">
    <source>
        <dbReference type="ARBA" id="ARBA00022570"/>
    </source>
</evidence>
<feature type="disulfide bond" evidence="32">
    <location>
        <begin position="591"/>
        <end position="597"/>
    </location>
</feature>
<comment type="subcellular location">
    <molecule>Surface protein gp120</molecule>
    <subcellularLocation>
        <location evidence="32">Virion membrane</location>
        <topology evidence="32">Peripheral membrane protein</topology>
    </subcellularLocation>
    <subcellularLocation>
        <location evidence="32">Host cell membrane</location>
        <topology evidence="32">Peripheral membrane protein</topology>
    </subcellularLocation>
    <subcellularLocation>
        <location evidence="32">Host endosome membrane</location>
        <topology evidence="32">Single-pass type I membrane protein</topology>
    </subcellularLocation>
    <text evidence="32">The surface protein is not anchored to the viral envelope, but associates with the extravirion surface through its binding to TM. It is probably concentrated at the site of budding and incorporated into the virions possibly by contacts between the cytoplasmic tail of Env and the N-terminus of Gag.</text>
</comment>
<feature type="disulfide bond" evidence="32">
    <location>
        <begin position="227"/>
        <end position="238"/>
    </location>
</feature>
<keyword evidence="12 32" id="KW-1162">Viral penetration into host cytoplasm</keyword>
<comment type="function">
    <text evidence="32">Transmembrane protein gp41: Acts as a class I viral fusion protein. Under the current model, the protein has at least 3 conformational states: pre-fusion native state, pre-hairpin intermediate state, and post-fusion hairpin state. During fusion of viral and target intracellular membranes, the coiled coil regions (heptad repeats) assume a trimer-of-hairpins structure, positioning the fusion peptide in close proximity to the C-terminal region of the ectodomain. The formation of this structure appears to drive apposition and subsequent fusion of viral and target cell membranes. Complete fusion occurs in host cell endosomes and is dynamin-dependent, however some lipid transfer might occur at the plasma membrane. The virus undergoes clathrin-dependent internalization long before endosomal fusion, thus minimizing the surface exposure of conserved viral epitopes during fusion and reducing the efficacy of inhibitors targeting these epitopes. Membranes fusion leads to delivery of the nucleocapsid into the cytoplasm.</text>
</comment>
<evidence type="ECO:0000256" key="5">
    <source>
        <dbReference type="ARBA" id="ARBA00004578"/>
    </source>
</evidence>
<keyword evidence="28 32" id="KW-0325">Glycoprotein</keyword>
<feature type="coiled-coil region" evidence="32">
    <location>
        <begin position="626"/>
        <end position="660"/>
    </location>
</feature>
<evidence type="ECO:0000256" key="9">
    <source>
        <dbReference type="ARBA" id="ARBA00022511"/>
    </source>
</evidence>
<keyword evidence="25 32" id="KW-0472">Membrane</keyword>
<comment type="domain">
    <text evidence="32">The YXXL motif is involved in determining the exact site of viral release at the surface of infected mononuclear cells and promotes endocytosis. YXXL and di-leucine endocytosis motifs interact directly or indirectly with the clathrin adapter complexes, opperate independently, and their activities are not additive.</text>
</comment>
<evidence type="ECO:0000256" key="19">
    <source>
        <dbReference type="ARBA" id="ARBA00022870"/>
    </source>
</evidence>
<comment type="domain">
    <text evidence="32">Some of the most genetically diverse regions of the viral genome are present in Env. They are called variable regions 1 through 5 (V1 through V5). Coreceptor usage of gp120 is determined mainly by the primary structure of the third variable region (V3) in the outer domain of gp120. The sequence of V3 determines which coreceptor, CCR5 and/or CXCR4 (corresponding to R5/macrophage, X4/T cell and R5X4/T cell and macrophage tropism), is used to trigger the fusion potential of the Env complex, and hence which cells the virus can infect. Binding to CCR5 involves a region adjacent in addition to V3.</text>
</comment>
<feature type="region of interest" description="CD4-binding loop" evidence="32">
    <location>
        <begin position="361"/>
        <end position="371"/>
    </location>
</feature>
<keyword evidence="22 32" id="KW-1133">Transmembrane helix</keyword>
<comment type="miscellaneous">
    <text evidence="32">Inhibitors targeting HIV-1 viral envelope proteins are used as antiretroviral drugs. Attachment of virions to the cell surface via non-specific interactions and CD4 binding can be blocked by inhibitors that include cyanovirin-N, cyclotriazadisulfonamide analogs, PRO 2000, TNX 355 and PRO 542. In addition, BMS 806 can block CD4-induced conformational changes. Env interactions with the coreceptor molecules can be targeted by CCR5 antagonists including SCH-D, maraviroc (UK 427857) and aplaviroc (GW 873140), and the CXCR4 antagonist AMD 070. Fusion of viral and cellular membranes can be inhibited by peptides such as enfuvirtide and tifuvirtide (T 1249). Resistance to inhibitors associated with mutations in Env are observed. Most of the time, single mutations confer only a modest reduction in drug susceptibility. Combination of several mutations is usually required to develop a high-level drug resistance.</text>
</comment>
<comment type="caution">
    <text evidence="32 33">Lacks conserved residue(s) required for the propagation of feature annotation.</text>
</comment>
<evidence type="ECO:0000256" key="25">
    <source>
        <dbReference type="ARBA" id="ARBA00023136"/>
    </source>
</evidence>
<dbReference type="EMBL" id="MG898158">
    <property type="protein sequence ID" value="AYX74221.1"/>
    <property type="molecule type" value="Genomic_RNA"/>
</dbReference>
<comment type="similarity">
    <text evidence="32">Belongs to the HIV-1 env protein family.</text>
</comment>
<evidence type="ECO:0000256" key="1">
    <source>
        <dbReference type="ARBA" id="ARBA00004402"/>
    </source>
</evidence>
<comment type="subunit">
    <text evidence="32">The mature envelope protein (Env) consists of a homotrimer of non-covalently associated gp120-gp41 heterodimers. The resulting complex protrudes from the virus surface as a spike. There seems to be as few as 10 spikes on the average virion. Surface protein gp120 interacts with host CD4, CCR5 and CXCR4. Gp120 also interacts with the C-type lectins CD209/DC-SIGN and CLEC4M/DC-SIGNR (collectively referred to as DC-SIGN(R)). Gp120 and gp41 interact with GalCer. Gp120 interacts with host ITGA4/ITGB7 complex; on CD4+ T-cells, this interaction results in rapid activation of integrin ITGAL/LFA-1, which facilitates efficient cell-to-cell spreading of HIV-1. Gp120 interacts with cell-associated heparan sulfate; this interaction increases virus infectivity on permissive cells and may be involved in infection of CD4- cells.</text>
</comment>
<dbReference type="FunFam" id="2.170.40.20:FF:000003">
    <property type="entry name" value="Envelope glycoprotein gp160"/>
    <property type="match status" value="1"/>
</dbReference>
<comment type="miscellaneous">
    <text evidence="32">HIV-1 lineages are divided in three main groups, M (for Major), O (for Outlier), and N (for New, or Non-M, Non-O). The vast majority of strains found worldwide belong to the group M. Group O seems to be endemic to and largely confined to Cameroon and neighboring countries in West Central Africa, where these viruses represent a small minority of HIV-1 strains. The group N is represented by a limited number of isolates from Cameroonian persons. The group M is further subdivided in 9 clades or subtypes (A to D, F to H, J and K).</text>
</comment>
<dbReference type="Pfam" id="PF00517">
    <property type="entry name" value="GP41"/>
    <property type="match status" value="1"/>
</dbReference>
<keyword evidence="30 32" id="KW-0449">Lipoprotein</keyword>
<dbReference type="SUPFAM" id="SSF56502">
    <property type="entry name" value="gp120 core"/>
    <property type="match status" value="2"/>
</dbReference>
<organism evidence="36">
    <name type="scientific">Human immunodeficiency virus type 1</name>
    <name type="common">HIV-1</name>
    <dbReference type="NCBI Taxonomy" id="11676"/>
    <lineage>
        <taxon>Viruses</taxon>
        <taxon>Riboviria</taxon>
        <taxon>Pararnavirae</taxon>
        <taxon>Artverviricota</taxon>
        <taxon>Revtraviricetes</taxon>
        <taxon>Ortervirales</taxon>
        <taxon>Retroviridae</taxon>
        <taxon>Orthoretrovirinae</taxon>
        <taxon>Lentivirus</taxon>
        <taxon>Lentivirus humimdef1</taxon>
    </lineage>
</organism>
<keyword evidence="9 32" id="KW-1032">Host cell membrane</keyword>
<name>A0A3G5QKK9_HV1</name>
<dbReference type="HAMAP" id="MF_04083">
    <property type="entry name" value="HIV_ENV"/>
    <property type="match status" value="1"/>
</dbReference>
<keyword evidence="10 32" id="KW-1165">Clathrin-mediated endocytosis of virus by host</keyword>
<feature type="topological domain" description="Cytoplasmic" evidence="32">
    <location>
        <begin position="699"/>
        <end position="837"/>
    </location>
</feature>
<dbReference type="SUPFAM" id="SSF58069">
    <property type="entry name" value="Virus ectodomain"/>
    <property type="match status" value="1"/>
</dbReference>
<sequence length="837" mass="94712">MRVRGIPRNYQHWWTWGILGFWMVMICNAVLEKRWVTVYYGVPVWKEAKATLFCASDAKAYEKEAHNVWATHACVPTDPSPQELVLENVTENFNMWKNDMVEQMHEDIISLWDQSLKPCVKLTPLCVTLECTKANFNNSTSSNNTMYEEMKNCSFNATTEIRDKQKKMYALFYKLDIVPLEEDKNNSDKYILINCNTSTIAQACPKISFDPIPIHYCAPAGYAILKCNNKTFKGTGPCSNVSTVQCTHGIKPVVSTQLLLNGSLAEEEIIIRSKNLTDHTKTIIVHLNESVEINCTRPGNNTRQSVRIGPGQTFYATGDIIGDIRQAHCNISEEKWNATLLKVREKLAEHFPNKTIIFNSSAGGDLEITTHTFICGGEFFYCNTSGLFNRTYYANGTAKYVNSTDGTITLQCRIKQFINMWQRVGRAMYAPPIAGSITCRSDITGLLLTRDGGENETTETFRPGGGDMRDNWRSELYKYKVVEIKPLGIAPTEAKRRVVEREKRAAGLGAMLLGFLGAAGSTMGAASITLTVQARQLLSGIVQQQSNLLRAIEAQHHLLQLTVWGIKQLQARVLAIERYLKDQQLLGLWGCSGKLICTTTVPWNSSWSNKSLEEIWGNMTWMQWDREVSNYTGIIYDLLEKSQNQQEKNEQDLLALDRWNSLWNWFDITNWLWYIKIFIMIVGGLIGLRIVFAILSLVNRVRQGYSPLSLQTLIPNQRGPDRPGGIEEEGGEKDRGRSIRLVSGFLALAWDDLRSLCLFSYHRLRDLLLIIARAVELLGHSILRSLQRGWEVLKYLGNLVQYWGLELKKSAISLLDTIAIAVAEGTDRIIEIIQGVL</sequence>
<comment type="PTM">
    <text evidence="32">Highly glycosylated by host. The high number of glycan on the protein is reffered to as 'glycan shield' because it contributes to hide protein sequence from adaptive immune system.</text>
</comment>
<protein>
    <recommendedName>
        <fullName evidence="32">Envelope glycoprotein gp160</fullName>
    </recommendedName>
    <alternativeName>
        <fullName evidence="32">Env polyprotein</fullName>
    </alternativeName>
    <component>
        <recommendedName>
            <fullName evidence="32">Surface protein gp120</fullName>
            <shortName evidence="32">SU</shortName>
        </recommendedName>
        <alternativeName>
            <fullName evidence="32">Glycoprotein 120</fullName>
            <shortName evidence="32">gp120</shortName>
        </alternativeName>
    </component>
    <component>
        <recommendedName>
            <fullName evidence="32">Transmembrane protein gp41</fullName>
            <shortName evidence="32">TM</shortName>
        </recommendedName>
        <alternativeName>
            <fullName evidence="32">Glycoprotein 41</fullName>
            <shortName evidence="32">gp41</shortName>
        </alternativeName>
    </component>
</protein>
<feature type="region of interest" description="Fusion peptide" evidence="32">
    <location>
        <begin position="505"/>
        <end position="525"/>
    </location>
</feature>
<comment type="function">
    <text evidence="32">Surface protein gp120: Attaches the virus to the host lymphoid cell by binding to the primary receptor CD4. This interaction induces a structural rearrangement creating a high affinity binding site for a chemokine coreceptor like CXCR4 and/or CCR5. Acts as a ligand for CD209/DC-SIGN and CLEC4M/DC-SIGNR, which are respectively found on dendritic cells (DCs), and on endothelial cells of liver sinusoids and lymph node sinuses. These interactions allow capture of viral particles at mucosal surfaces by these cells and subsequent transmission to permissive cells. HIV subverts the migration properties of dendritic cells to gain access to CD4+ T-cells in lymph nodes. Virus transmission to permissive T-cells occurs either in trans (without DCs infection, through viral capture and transmission), or in cis (following DCs productive infection, through the usual CD4-gp120 interaction), thereby inducing a robust infection. In trans infection, bound virions remain infectious over days and it is proposed that they are not degraded, but protected in non-lysosomal acidic organelles within the DCs close to the cell membrane thus contributing to the viral infectious potential during DCs' migration from the periphery to the lymphoid tissues. On arrival at lymphoid tissues, intact virions recycle back to DCs' cell surface allowing virus transmission to CD4+ T-cells.</text>
</comment>
<dbReference type="CDD" id="cd09909">
    <property type="entry name" value="HIV-1-like_HR1-HR2"/>
    <property type="match status" value="1"/>
</dbReference>
<feature type="domain" description="Human immunodeficiency virus 1 envelope glycoprotein Gp120" evidence="34">
    <location>
        <begin position="144"/>
        <end position="504"/>
    </location>
</feature>
<feature type="lipid moiety-binding region" description="S-palmitoyl cysteine; by host" evidence="32">
    <location>
        <position position="757"/>
    </location>
</feature>
<reference evidence="36" key="1">
    <citation type="journal article" date="2018" name="Cell Rep.">
        <title>Completeness of HIV-1 Envelope Glycan Shield at Transmission Determines Neutralization Breadth.</title>
        <authorList>
            <person name="Wagh K."/>
            <person name="Kreider E.F."/>
            <person name="Li Y."/>
            <person name="Barbian H.J."/>
            <person name="Learn G.H."/>
            <person name="Giorgi E."/>
            <person name="Hraber P.T."/>
            <person name="Decker T.G."/>
            <person name="Smith A.G."/>
            <person name="Gondim M.V."/>
            <person name="Gillis L."/>
            <person name="Wandzilak J."/>
            <person name="Chuang G.Y."/>
            <person name="Rawi R."/>
            <person name="Cai F."/>
            <person name="Pellegrino P."/>
            <person name="Williams I."/>
            <person name="Overbaugh J."/>
            <person name="Gao F."/>
            <person name="Kwong P.D."/>
            <person name="Haynes B.F."/>
            <person name="Shaw G.M."/>
            <person name="Borrow P."/>
            <person name="Seaman M.S."/>
            <person name="Hahn B.H."/>
            <person name="Korber B."/>
        </authorList>
    </citation>
    <scope>NUCLEOTIDE SEQUENCE</scope>
    <source>
        <strain evidence="36">CH0694_3_d0186_ipe018_10_38</strain>
    </source>
</reference>
<feature type="disulfide bond" evidence="32">
    <location>
        <begin position="54"/>
        <end position="74"/>
    </location>
</feature>
<dbReference type="Pfam" id="PF00516">
    <property type="entry name" value="GP120"/>
    <property type="match status" value="2"/>
</dbReference>
<dbReference type="FunFam" id="2.170.40.20:FF:000004">
    <property type="entry name" value="Envelope glycoprotein gp160"/>
    <property type="match status" value="1"/>
</dbReference>
<evidence type="ECO:0000256" key="28">
    <source>
        <dbReference type="ARBA" id="ARBA00023180"/>
    </source>
</evidence>
<evidence type="ECO:0000256" key="11">
    <source>
        <dbReference type="ARBA" id="ARBA00022581"/>
    </source>
</evidence>
<keyword evidence="17 32" id="KW-1161">Viral attachment to host cell</keyword>
<keyword evidence="15 32" id="KW-0053">Apoptosis</keyword>
<keyword evidence="8 32" id="KW-1170">Fusion of virus membrane with host endosomal membrane</keyword>
<dbReference type="Gene3D" id="1.10.287.210">
    <property type="match status" value="1"/>
</dbReference>
<evidence type="ECO:0000256" key="21">
    <source>
        <dbReference type="ARBA" id="ARBA00022890"/>
    </source>
</evidence>
<organismHost>
    <name type="scientific">Homo sapiens</name>
    <name type="common">Human</name>
    <dbReference type="NCBI Taxonomy" id="9606"/>
</organismHost>
<keyword evidence="16 32" id="KW-0732">Signal</keyword>
<evidence type="ECO:0000256" key="30">
    <source>
        <dbReference type="ARBA" id="ARBA00023288"/>
    </source>
</evidence>
<evidence type="ECO:0000256" key="4">
    <source>
        <dbReference type="ARBA" id="ARBA00004563"/>
    </source>
</evidence>
<dbReference type="GO" id="GO:1903911">
    <property type="term" value="P:positive regulation of receptor clustering"/>
    <property type="evidence" value="ECO:0007669"/>
    <property type="project" value="UniProtKB-UniRule"/>
</dbReference>
<dbReference type="GO" id="GO:0020002">
    <property type="term" value="C:host cell plasma membrane"/>
    <property type="evidence" value="ECO:0007669"/>
    <property type="project" value="UniProtKB-SubCell"/>
</dbReference>
<keyword evidence="23 32" id="KW-1039">Host endosome</keyword>
<dbReference type="Gene3D" id="1.20.5.490">
    <property type="entry name" value="Single helix bin"/>
    <property type="match status" value="1"/>
</dbReference>
<keyword evidence="31 32" id="KW-1160">Virus entry into host cell</keyword>
<dbReference type="InterPro" id="IPR036377">
    <property type="entry name" value="Gp120_core_sf"/>
</dbReference>
<evidence type="ECO:0000256" key="27">
    <source>
        <dbReference type="ARBA" id="ARBA00023157"/>
    </source>
</evidence>
<feature type="chain" id="PRO_5023407301" description="Envelope glycoprotein gp160" evidence="32">
    <location>
        <begin position="33"/>
        <end position="837"/>
    </location>
</feature>
<dbReference type="GO" id="GO:1903908">
    <property type="term" value="P:positive regulation of plasma membrane raft polarization"/>
    <property type="evidence" value="ECO:0007669"/>
    <property type="project" value="UniProtKB-UniRule"/>
</dbReference>
<dbReference type="FunFam" id="1.10.287.210:FF:000001">
    <property type="entry name" value="Envelope glycoprotein gp160"/>
    <property type="match status" value="1"/>
</dbReference>
<evidence type="ECO:0000256" key="15">
    <source>
        <dbReference type="ARBA" id="ARBA00022703"/>
    </source>
</evidence>
<keyword evidence="7 32" id="KW-1168">Fusion of virus membrane with host membrane</keyword>
<feature type="chain" id="PRO_5023407300" description="Transmembrane protein gp41" evidence="32">
    <location>
        <begin position="505"/>
        <end position="837"/>
    </location>
</feature>
<proteinExistence type="inferred from homology"/>
<evidence type="ECO:0000256" key="3">
    <source>
        <dbReference type="ARBA" id="ARBA00004505"/>
    </source>
</evidence>
<evidence type="ECO:0000256" key="16">
    <source>
        <dbReference type="ARBA" id="ARBA00022729"/>
    </source>
</evidence>
<dbReference type="Gene3D" id="2.170.40.20">
    <property type="entry name" value="Human immunodeficiency virus 1, Gp160, envelope glycoprotein"/>
    <property type="match status" value="2"/>
</dbReference>
<dbReference type="InterPro" id="IPR000328">
    <property type="entry name" value="GP41-like"/>
</dbReference>
<evidence type="ECO:0000256" key="24">
    <source>
        <dbReference type="ARBA" id="ARBA00023054"/>
    </source>
</evidence>
<keyword evidence="26 32" id="KW-0564">Palmitate</keyword>
<evidence type="ECO:0000256" key="14">
    <source>
        <dbReference type="ARBA" id="ARBA00022692"/>
    </source>
</evidence>
<feature type="site" description="Cleavage; by host furin" evidence="32">
    <location>
        <begin position="504"/>
        <end position="505"/>
    </location>
</feature>
<keyword evidence="20 32" id="KW-0261">Viral envelope protein</keyword>
<dbReference type="GO" id="GO:0044175">
    <property type="term" value="C:host cell endosome membrane"/>
    <property type="evidence" value="ECO:0007669"/>
    <property type="project" value="UniProtKB-SubCell"/>
</dbReference>
<evidence type="ECO:0000256" key="13">
    <source>
        <dbReference type="ARBA" id="ARBA00022685"/>
    </source>
</evidence>
<evidence type="ECO:0000256" key="31">
    <source>
        <dbReference type="ARBA" id="ARBA00023296"/>
    </source>
</evidence>
<dbReference type="FunFam" id="1.20.5.490:FF:000001">
    <property type="entry name" value="Envelope glycoprotein gp160"/>
    <property type="match status" value="1"/>
</dbReference>
<accession>A0A3G5QKK9</accession>
<dbReference type="GO" id="GO:0019062">
    <property type="term" value="P:virion attachment to host cell"/>
    <property type="evidence" value="ECO:0007669"/>
    <property type="project" value="UniProtKB-UniRule"/>
</dbReference>
<dbReference type="GO" id="GO:0055036">
    <property type="term" value="C:virion membrane"/>
    <property type="evidence" value="ECO:0007669"/>
    <property type="project" value="UniProtKB-SubCell"/>
</dbReference>
<feature type="transmembrane region" description="Helical" evidence="33">
    <location>
        <begin position="671"/>
        <end position="698"/>
    </location>
</feature>
<dbReference type="GO" id="GO:0019064">
    <property type="term" value="P:fusion of virus membrane with host plasma membrane"/>
    <property type="evidence" value="ECO:0007669"/>
    <property type="project" value="UniProtKB-UniRule"/>
</dbReference>
<evidence type="ECO:0000313" key="36">
    <source>
        <dbReference type="EMBL" id="AYX74221.1"/>
    </source>
</evidence>
<comment type="subcellular location">
    <molecule>Transmembrane protein gp41</molecule>
    <subcellularLocation>
        <location evidence="32">Virion membrane</location>
        <topology evidence="32">Single-pass type I membrane protein</topology>
    </subcellularLocation>
    <subcellularLocation>
        <location evidence="32">Host cell membrane</location>
        <topology evidence="32">Single-pass type I membrane protein</topology>
    </subcellularLocation>
    <subcellularLocation>
        <location evidence="32">Host endosome membrane</location>
        <topology evidence="32">Single-pass type I membrane protein</topology>
    </subcellularLocation>
    <text evidence="32">It is probably concentrated at the site of budding and incorporated into the virions possibly by contacts between the cytoplasmic tail of Env and the N-terminus of Gag.</text>
</comment>
<comment type="subcellular location">
    <subcellularLocation>
        <location evidence="3">Host cell membrane</location>
        <topology evidence="3">Peripheral membrane protein</topology>
    </subcellularLocation>
    <subcellularLocation>
        <location evidence="1">Host cell membrane</location>
        <topology evidence="1">Single-pass type I membrane protein</topology>
    </subcellularLocation>
    <subcellularLocation>
        <location evidence="2">Host endosome membrane</location>
        <topology evidence="2">Peripheral membrane protein</topology>
    </subcellularLocation>
    <subcellularLocation>
        <location evidence="5">Host endosome membrane</location>
        <topology evidence="5">Single-pass type I membrane protein</topology>
    </subcellularLocation>
    <subcellularLocation>
        <location evidence="6">Virion membrane</location>
        <topology evidence="6">Peripheral membrane protein</topology>
    </subcellularLocation>
    <subcellularLocation>
        <location evidence="4">Virion membrane</location>
        <topology evidence="4">Single-pass type I membrane protein</topology>
    </subcellularLocation>
</comment>
<keyword evidence="19 32" id="KW-1043">Host membrane</keyword>
<feature type="domain" description="Retroviral envelope protein GP41-like" evidence="35">
    <location>
        <begin position="523"/>
        <end position="713"/>
    </location>
</feature>
<keyword evidence="14 32" id="KW-0812">Transmembrane</keyword>
<keyword evidence="24 32" id="KW-0175">Coiled coil</keyword>
<evidence type="ECO:0000256" key="23">
    <source>
        <dbReference type="ARBA" id="ARBA00023046"/>
    </source>
</evidence>
<feature type="domain" description="Human immunodeficiency virus 1 envelope glycoprotein Gp120" evidence="34">
    <location>
        <begin position="35"/>
        <end position="142"/>
    </location>
</feature>